<keyword evidence="7" id="KW-1185">Reference proteome</keyword>
<sequence length="210" mass="22236">MTHSFEAMMQELPMVAIMRGIEPSEVLEHGRVLIDAGFRIIEVPLNSPNPFESIRLLQEAYGENTLIGAGTVLTMEQLAQLIATGAGLMVAPHTDPEIIRAAKAAGLYTMPGFFTVTEAFAAIHAGADALKIFPAEALPSLKVISAMGAVVPKEVRLCPVGGVSPDNVGDYLDAGARGFGLGSALYKKGQSVEQTRLNALAFAAAWKERS</sequence>
<dbReference type="Pfam" id="PF01081">
    <property type="entry name" value="Aldolase"/>
    <property type="match status" value="1"/>
</dbReference>
<gene>
    <name evidence="6" type="ORF">O1D97_19165</name>
</gene>
<evidence type="ECO:0000256" key="4">
    <source>
        <dbReference type="ARBA" id="ARBA00023239"/>
    </source>
</evidence>
<protein>
    <submittedName>
        <fullName evidence="6">2-dehydro-3-deoxy-6-phosphogalactonate aldolase</fullName>
    </submittedName>
</protein>
<evidence type="ECO:0000313" key="6">
    <source>
        <dbReference type="EMBL" id="MCZ2723676.1"/>
    </source>
</evidence>
<comment type="similarity">
    <text evidence="2">Belongs to the KHG/KDPG aldolase family.</text>
</comment>
<dbReference type="PANTHER" id="PTHR30246:SF1">
    <property type="entry name" value="2-DEHYDRO-3-DEOXY-6-PHOSPHOGALACTONATE ALDOLASE-RELATED"/>
    <property type="match status" value="1"/>
</dbReference>
<evidence type="ECO:0000256" key="3">
    <source>
        <dbReference type="ARBA" id="ARBA00011233"/>
    </source>
</evidence>
<proteinExistence type="inferred from homology"/>
<dbReference type="PANTHER" id="PTHR30246">
    <property type="entry name" value="2-KETO-3-DEOXY-6-PHOSPHOGLUCONATE ALDOLASE"/>
    <property type="match status" value="1"/>
</dbReference>
<keyword evidence="4" id="KW-0456">Lyase</keyword>
<dbReference type="InterPro" id="IPR000887">
    <property type="entry name" value="Aldlse_KDPG_KHG"/>
</dbReference>
<dbReference type="CDD" id="cd00452">
    <property type="entry name" value="KDPG_aldolase"/>
    <property type="match status" value="1"/>
</dbReference>
<name>A0ABT4JZM3_9GAMM</name>
<accession>A0ABT4JZM3</accession>
<dbReference type="SUPFAM" id="SSF51569">
    <property type="entry name" value="Aldolase"/>
    <property type="match status" value="1"/>
</dbReference>
<dbReference type="InterPro" id="IPR013785">
    <property type="entry name" value="Aldolase_TIM"/>
</dbReference>
<keyword evidence="5" id="KW-0119">Carbohydrate metabolism</keyword>
<dbReference type="Gene3D" id="3.20.20.70">
    <property type="entry name" value="Aldolase class I"/>
    <property type="match status" value="1"/>
</dbReference>
<dbReference type="Proteomes" id="UP001149719">
    <property type="component" value="Unassembled WGS sequence"/>
</dbReference>
<dbReference type="EMBL" id="JAPUBN010000024">
    <property type="protein sequence ID" value="MCZ2723676.1"/>
    <property type="molecule type" value="Genomic_DNA"/>
</dbReference>
<evidence type="ECO:0000256" key="5">
    <source>
        <dbReference type="ARBA" id="ARBA00023277"/>
    </source>
</evidence>
<dbReference type="NCBIfam" id="NF006600">
    <property type="entry name" value="PRK09140.1"/>
    <property type="match status" value="1"/>
</dbReference>
<comment type="caution">
    <text evidence="6">The sequence shown here is derived from an EMBL/GenBank/DDBJ whole genome shotgun (WGS) entry which is preliminary data.</text>
</comment>
<comment type="subunit">
    <text evidence="3">Homotrimer.</text>
</comment>
<dbReference type="RefSeq" id="WP_269127822.1">
    <property type="nucleotide sequence ID" value="NZ_JAPUBN010000024.1"/>
</dbReference>
<evidence type="ECO:0000256" key="2">
    <source>
        <dbReference type="ARBA" id="ARBA00006906"/>
    </source>
</evidence>
<reference evidence="6" key="1">
    <citation type="submission" date="2022-12" db="EMBL/GenBank/DDBJ databases">
        <title>Marinomonas 15G1-11 sp. nov, isolated from marine algae.</title>
        <authorList>
            <person name="Butt M."/>
            <person name="Choi D.G."/>
            <person name="Kim J.M."/>
            <person name="Lee J.K."/>
            <person name="Baek J.H."/>
            <person name="Jeon C.O."/>
        </authorList>
    </citation>
    <scope>NUCLEOTIDE SEQUENCE</scope>
    <source>
        <strain evidence="6">15G1-11</strain>
    </source>
</reference>
<evidence type="ECO:0000256" key="1">
    <source>
        <dbReference type="ARBA" id="ARBA00004761"/>
    </source>
</evidence>
<comment type="pathway">
    <text evidence="1">Carbohydrate acid metabolism.</text>
</comment>
<organism evidence="6 7">
    <name type="scientific">Marinomonas phaeophyticola</name>
    <dbReference type="NCBI Taxonomy" id="3004091"/>
    <lineage>
        <taxon>Bacteria</taxon>
        <taxon>Pseudomonadati</taxon>
        <taxon>Pseudomonadota</taxon>
        <taxon>Gammaproteobacteria</taxon>
        <taxon>Oceanospirillales</taxon>
        <taxon>Oceanospirillaceae</taxon>
        <taxon>Marinomonas</taxon>
    </lineage>
</organism>
<evidence type="ECO:0000313" key="7">
    <source>
        <dbReference type="Proteomes" id="UP001149719"/>
    </source>
</evidence>